<proteinExistence type="predicted"/>
<sequence>MSATMDVKIEDGKLALTEHEGVDGWDASTPMTAVGQPATRLEGIEKVTGSARYSYDVRLPGQLYAAVLRSPHPHARITRIDTSRAEALPGVHAVISSANTPQIPWFEDSFVFDTTVRYVGDEVAAVAAVSDDVAADALGLIEVEYERLPHVTELEAAIRPDAPKLRDSGNIAGEPTVYDRGDAVAAMAGADVVIDAVFTTQAAIHNSLEPHGCTVAWEGDELTVWASTQSVFTIREDVASGLGIPEHKVRVIKHHMGGGFGAKQVAWKNDIIAPLLAKRAGRPVQLMLDRHAENLASGNRPPTRQHVRFGARSDGTLVAIWADIHIGNGAYQVGGEASNVSGMYQSLYRCDDVHTESRTVLMNTGPAVAFRAPGHVESAWVIEQVMDELARRLDLDPVEIRRRNYSPIDQVEDKPYSLPDGLAYCYDRVTADFGWANPAPPAVAGSKRRGRGFAAHDWAAGSGHPPAYAFAKLNPDGGIDLVTGTQDIGTGTRTGLAQLAAEELGIGVDQVRVQLGDTASGPYSPVSSGSSTMASIGPAVRGAVADVRQQLLRLAAVKMEVAAERLTIVDGRISVIGTTDQSMTIAEVMEDVAPANLLGRGARGPNPSDVSIRTFGAQCVEVEVDTETGEVTVLRVSTAHDIGRIINPALVDSQIHGGITQGIGFALTEERVVDHRLGMVMNANLEEYKIPTMLDVPPISHAHVDVPDSVANITGAKGVGEPPLIPTAPAIANAIFDAVGIRVHDAPISRQRMLTLLAEHGQSAAPEVAR</sequence>
<organism evidence="4">
    <name type="scientific">uncultured Thermomicrobiales bacterium</name>
    <dbReference type="NCBI Taxonomy" id="1645740"/>
    <lineage>
        <taxon>Bacteria</taxon>
        <taxon>Pseudomonadati</taxon>
        <taxon>Thermomicrobiota</taxon>
        <taxon>Thermomicrobia</taxon>
        <taxon>Thermomicrobiales</taxon>
        <taxon>environmental samples</taxon>
    </lineage>
</organism>
<dbReference type="PANTHER" id="PTHR11908:SF132">
    <property type="entry name" value="ALDEHYDE OXIDASE 1-RELATED"/>
    <property type="match status" value="1"/>
</dbReference>
<dbReference type="EC" id="1.17.1.4" evidence="4"/>
<dbReference type="InterPro" id="IPR036856">
    <property type="entry name" value="Ald_Oxase/Xan_DH_a/b_sf"/>
</dbReference>
<dbReference type="GO" id="GO:0005506">
    <property type="term" value="F:iron ion binding"/>
    <property type="evidence" value="ECO:0007669"/>
    <property type="project" value="InterPro"/>
</dbReference>
<keyword evidence="2 4" id="KW-0560">Oxidoreductase</keyword>
<dbReference type="Gene3D" id="3.90.1170.50">
    <property type="entry name" value="Aldehyde oxidase/xanthine dehydrogenase, a/b hammerhead"/>
    <property type="match status" value="1"/>
</dbReference>
<dbReference type="GO" id="GO:0004854">
    <property type="term" value="F:xanthine dehydrogenase activity"/>
    <property type="evidence" value="ECO:0007669"/>
    <property type="project" value="UniProtKB-EC"/>
</dbReference>
<dbReference type="SMART" id="SM01008">
    <property type="entry name" value="Ald_Xan_dh_C"/>
    <property type="match status" value="1"/>
</dbReference>
<dbReference type="InterPro" id="IPR037165">
    <property type="entry name" value="AldOxase/xan_DH_Mopterin-bd_sf"/>
</dbReference>
<dbReference type="Pfam" id="PF20256">
    <property type="entry name" value="MoCoBD_2"/>
    <property type="match status" value="1"/>
</dbReference>
<evidence type="ECO:0000256" key="2">
    <source>
        <dbReference type="ARBA" id="ARBA00023002"/>
    </source>
</evidence>
<dbReference type="Pfam" id="PF02738">
    <property type="entry name" value="MoCoBD_1"/>
    <property type="match status" value="1"/>
</dbReference>
<dbReference type="PANTHER" id="PTHR11908">
    <property type="entry name" value="XANTHINE DEHYDROGENASE"/>
    <property type="match status" value="1"/>
</dbReference>
<protein>
    <submittedName>
        <fullName evidence="4">Xanthine dehydrogenase, molybdenum binding subunit</fullName>
        <ecNumber evidence="4">1.17.1.4</ecNumber>
    </submittedName>
</protein>
<dbReference type="InterPro" id="IPR000674">
    <property type="entry name" value="Ald_Oxase/Xan_DH_a/b"/>
</dbReference>
<keyword evidence="1" id="KW-0500">Molybdenum</keyword>
<dbReference type="EMBL" id="CADCWK010000161">
    <property type="protein sequence ID" value="CAA9560084.1"/>
    <property type="molecule type" value="Genomic_DNA"/>
</dbReference>
<dbReference type="Pfam" id="PF01315">
    <property type="entry name" value="Ald_Xan_dh_C"/>
    <property type="match status" value="1"/>
</dbReference>
<dbReference type="AlphaFoldDB" id="A0A6J4UVY8"/>
<dbReference type="InterPro" id="IPR046867">
    <property type="entry name" value="AldOxase/xan_DH_MoCoBD2"/>
</dbReference>
<accession>A0A6J4UVY8</accession>
<evidence type="ECO:0000313" key="4">
    <source>
        <dbReference type="EMBL" id="CAA9560084.1"/>
    </source>
</evidence>
<feature type="domain" description="Aldehyde oxidase/xanthine dehydrogenase a/b hammerhead" evidence="3">
    <location>
        <begin position="48"/>
        <end position="149"/>
    </location>
</feature>
<name>A0A6J4UVY8_9BACT</name>
<evidence type="ECO:0000259" key="3">
    <source>
        <dbReference type="SMART" id="SM01008"/>
    </source>
</evidence>
<dbReference type="SUPFAM" id="SSF56003">
    <property type="entry name" value="Molybdenum cofactor-binding domain"/>
    <property type="match status" value="1"/>
</dbReference>
<dbReference type="InterPro" id="IPR016208">
    <property type="entry name" value="Ald_Oxase/xanthine_DH-like"/>
</dbReference>
<gene>
    <name evidence="4" type="ORF">AVDCRST_MAG33-1602</name>
</gene>
<reference evidence="4" key="1">
    <citation type="submission" date="2020-02" db="EMBL/GenBank/DDBJ databases">
        <authorList>
            <person name="Meier V. D."/>
        </authorList>
    </citation>
    <scope>NUCLEOTIDE SEQUENCE</scope>
    <source>
        <strain evidence="4">AVDCRST_MAG33</strain>
    </source>
</reference>
<dbReference type="Gene3D" id="3.30.365.10">
    <property type="entry name" value="Aldehyde oxidase/xanthine dehydrogenase, molybdopterin binding domain"/>
    <property type="match status" value="4"/>
</dbReference>
<dbReference type="InterPro" id="IPR008274">
    <property type="entry name" value="AldOxase/xan_DH_MoCoBD1"/>
</dbReference>
<dbReference type="SUPFAM" id="SSF54665">
    <property type="entry name" value="CO dehydrogenase molybdoprotein N-domain-like"/>
    <property type="match status" value="1"/>
</dbReference>
<evidence type="ECO:0000256" key="1">
    <source>
        <dbReference type="ARBA" id="ARBA00022505"/>
    </source>
</evidence>